<proteinExistence type="predicted"/>
<dbReference type="EMBL" id="CM016762">
    <property type="protein sequence ID" value="TMS38349.1"/>
    <property type="molecule type" value="Genomic_DNA"/>
</dbReference>
<dbReference type="Proteomes" id="UP000298663">
    <property type="component" value="Chromosome X"/>
</dbReference>
<feature type="region of interest" description="Disordered" evidence="1">
    <location>
        <begin position="65"/>
        <end position="85"/>
    </location>
</feature>
<evidence type="ECO:0000313" key="3">
    <source>
        <dbReference type="Proteomes" id="UP000298663"/>
    </source>
</evidence>
<sequence length="98" mass="10578">MRRGDGERKRYSNQAVTVVADVSDPVDSGIQRGDGQLTGNHTMSEMLSRHGRGQSYHDQNHAKLGESAGCTSRAKTDRPAVESAPECPVFTGTTVYVV</sequence>
<accession>A0A4U8UZH1</accession>
<evidence type="ECO:0000256" key="1">
    <source>
        <dbReference type="SAM" id="MobiDB-lite"/>
    </source>
</evidence>
<name>A0A4U8UZH1_STECR</name>
<gene>
    <name evidence="2" type="ORF">L596_005094</name>
</gene>
<protein>
    <submittedName>
        <fullName evidence="2">Uncharacterized protein</fullName>
    </submittedName>
</protein>
<feature type="compositionally biased region" description="Basic and acidic residues" evidence="1">
    <location>
        <begin position="1"/>
        <end position="10"/>
    </location>
</feature>
<feature type="region of interest" description="Disordered" evidence="1">
    <location>
        <begin position="1"/>
        <end position="41"/>
    </location>
</feature>
<reference evidence="2 3" key="2">
    <citation type="journal article" date="2019" name="G3 (Bethesda)">
        <title>Hybrid Assembly of the Genome of the Entomopathogenic Nematode Steinernema carpocapsae Identifies the X-Chromosome.</title>
        <authorList>
            <person name="Serra L."/>
            <person name="Macchietto M."/>
            <person name="Macias-Munoz A."/>
            <person name="McGill C.J."/>
            <person name="Rodriguez I.M."/>
            <person name="Rodriguez B."/>
            <person name="Murad R."/>
            <person name="Mortazavi A."/>
        </authorList>
    </citation>
    <scope>NUCLEOTIDE SEQUENCE [LARGE SCALE GENOMIC DNA]</scope>
    <source>
        <strain evidence="2 3">ALL</strain>
    </source>
</reference>
<evidence type="ECO:0000313" key="2">
    <source>
        <dbReference type="EMBL" id="TMS38349.1"/>
    </source>
</evidence>
<keyword evidence="3" id="KW-1185">Reference proteome</keyword>
<reference evidence="2 3" key="1">
    <citation type="journal article" date="2015" name="Genome Biol.">
        <title>Comparative genomics of Steinernema reveals deeply conserved gene regulatory networks.</title>
        <authorList>
            <person name="Dillman A.R."/>
            <person name="Macchietto M."/>
            <person name="Porter C.F."/>
            <person name="Rogers A."/>
            <person name="Williams B."/>
            <person name="Antoshechkin I."/>
            <person name="Lee M.M."/>
            <person name="Goodwin Z."/>
            <person name="Lu X."/>
            <person name="Lewis E.E."/>
            <person name="Goodrich-Blair H."/>
            <person name="Stock S.P."/>
            <person name="Adams B.J."/>
            <person name="Sternberg P.W."/>
            <person name="Mortazavi A."/>
        </authorList>
    </citation>
    <scope>NUCLEOTIDE SEQUENCE [LARGE SCALE GENOMIC DNA]</scope>
    <source>
        <strain evidence="2 3">ALL</strain>
    </source>
</reference>
<dbReference type="EMBL" id="AZBU02000001">
    <property type="protein sequence ID" value="TMS38349.1"/>
    <property type="molecule type" value="Genomic_DNA"/>
</dbReference>
<comment type="caution">
    <text evidence="2">The sequence shown here is derived from an EMBL/GenBank/DDBJ whole genome shotgun (WGS) entry which is preliminary data.</text>
</comment>
<organism evidence="2 3">
    <name type="scientific">Steinernema carpocapsae</name>
    <name type="common">Entomopathogenic nematode</name>
    <dbReference type="NCBI Taxonomy" id="34508"/>
    <lineage>
        <taxon>Eukaryota</taxon>
        <taxon>Metazoa</taxon>
        <taxon>Ecdysozoa</taxon>
        <taxon>Nematoda</taxon>
        <taxon>Chromadorea</taxon>
        <taxon>Rhabditida</taxon>
        <taxon>Tylenchina</taxon>
        <taxon>Panagrolaimomorpha</taxon>
        <taxon>Strongyloidoidea</taxon>
        <taxon>Steinernematidae</taxon>
        <taxon>Steinernema</taxon>
    </lineage>
</organism>
<dbReference type="AlphaFoldDB" id="A0A4U8UZH1"/>